<gene>
    <name evidence="2" type="ORF">NEF87_002803</name>
</gene>
<keyword evidence="3" id="KW-1185">Reference proteome</keyword>
<accession>A0ABY6HT39</accession>
<dbReference type="SMART" id="SM00332">
    <property type="entry name" value="PP2Cc"/>
    <property type="match status" value="1"/>
</dbReference>
<proteinExistence type="predicted"/>
<sequence>MNYLYTNNFQLQNVHERLLKYINETNLELLQEFKQEIEKEKVPKTTLVGVLVIGQWLWTFNIGDSRSFVIKDLLISQISVDDIGTGATHEITQALGQVPLSPHVSVFNWAFEGDYTAENIAFDHNYYFLICSDGLTDKVSSEEILKILTDPNNDGSVQEKVESLYILTMERKIDDNVSIIAVDLAQYFKNLSPIQIIKLSYPKRKPDNE</sequence>
<organism evidence="2 3">
    <name type="scientific">Candidatus Lokiarchaeum ossiferum</name>
    <dbReference type="NCBI Taxonomy" id="2951803"/>
    <lineage>
        <taxon>Archaea</taxon>
        <taxon>Promethearchaeati</taxon>
        <taxon>Promethearchaeota</taxon>
        <taxon>Promethearchaeia</taxon>
        <taxon>Promethearchaeales</taxon>
        <taxon>Promethearchaeaceae</taxon>
        <taxon>Candidatus Lokiarchaeum</taxon>
    </lineage>
</organism>
<dbReference type="SUPFAM" id="SSF81606">
    <property type="entry name" value="PP2C-like"/>
    <property type="match status" value="1"/>
</dbReference>
<dbReference type="Proteomes" id="UP001208689">
    <property type="component" value="Chromosome"/>
</dbReference>
<evidence type="ECO:0000313" key="3">
    <source>
        <dbReference type="Proteomes" id="UP001208689"/>
    </source>
</evidence>
<feature type="domain" description="PPM-type phosphatase" evidence="1">
    <location>
        <begin position="1"/>
        <end position="184"/>
    </location>
</feature>
<reference evidence="2" key="1">
    <citation type="submission" date="2022-09" db="EMBL/GenBank/DDBJ databases">
        <title>Actin cytoskeleton and complex cell architecture in an #Asgard archaeon.</title>
        <authorList>
            <person name="Ponce Toledo R.I."/>
            <person name="Schleper C."/>
            <person name="Rodrigues Oliveira T."/>
            <person name="Wollweber F."/>
            <person name="Xu J."/>
            <person name="Rittmann S."/>
            <person name="Klingl A."/>
            <person name="Pilhofer M."/>
        </authorList>
    </citation>
    <scope>NUCLEOTIDE SEQUENCE</scope>
    <source>
        <strain evidence="2">B-35</strain>
    </source>
</reference>
<dbReference type="EMBL" id="CP104013">
    <property type="protein sequence ID" value="UYP46518.1"/>
    <property type="molecule type" value="Genomic_DNA"/>
</dbReference>
<name>A0ABY6HT39_9ARCH</name>
<evidence type="ECO:0000259" key="1">
    <source>
        <dbReference type="PROSITE" id="PS51746"/>
    </source>
</evidence>
<evidence type="ECO:0000313" key="2">
    <source>
        <dbReference type="EMBL" id="UYP46518.1"/>
    </source>
</evidence>
<protein>
    <recommendedName>
        <fullName evidence="1">PPM-type phosphatase domain-containing protein</fullName>
    </recommendedName>
</protein>
<dbReference type="PROSITE" id="PS51746">
    <property type="entry name" value="PPM_2"/>
    <property type="match status" value="1"/>
</dbReference>
<dbReference type="InterPro" id="IPR001932">
    <property type="entry name" value="PPM-type_phosphatase-like_dom"/>
</dbReference>
<dbReference type="InterPro" id="IPR036457">
    <property type="entry name" value="PPM-type-like_dom_sf"/>
</dbReference>
<dbReference type="Gene3D" id="3.60.40.10">
    <property type="entry name" value="PPM-type phosphatase domain"/>
    <property type="match status" value="1"/>
</dbReference>
<dbReference type="CDD" id="cd00143">
    <property type="entry name" value="PP2Cc"/>
    <property type="match status" value="1"/>
</dbReference>